<keyword evidence="1" id="KW-0472">Membrane</keyword>
<protein>
    <submittedName>
        <fullName evidence="2">Uncharacterized protein</fullName>
    </submittedName>
</protein>
<accession>A0A376Y7M3</accession>
<dbReference type="AlphaFoldDB" id="A0A376Y7M3"/>
<keyword evidence="1" id="KW-0812">Transmembrane</keyword>
<reference evidence="2 3" key="1">
    <citation type="submission" date="2018-06" db="EMBL/GenBank/DDBJ databases">
        <authorList>
            <consortium name="Pathogen Informatics"/>
            <person name="Doyle S."/>
        </authorList>
    </citation>
    <scope>NUCLEOTIDE SEQUENCE [LARGE SCALE GENOMIC DNA]</scope>
    <source>
        <strain evidence="2 3">NCTC9117</strain>
    </source>
</reference>
<dbReference type="Proteomes" id="UP000254785">
    <property type="component" value="Unassembled WGS sequence"/>
</dbReference>
<keyword evidence="1" id="KW-1133">Transmembrane helix</keyword>
<feature type="transmembrane region" description="Helical" evidence="1">
    <location>
        <begin position="12"/>
        <end position="30"/>
    </location>
</feature>
<organism evidence="2 3">
    <name type="scientific">Escherichia coli</name>
    <dbReference type="NCBI Taxonomy" id="562"/>
    <lineage>
        <taxon>Bacteria</taxon>
        <taxon>Pseudomonadati</taxon>
        <taxon>Pseudomonadota</taxon>
        <taxon>Gammaproteobacteria</taxon>
        <taxon>Enterobacterales</taxon>
        <taxon>Enterobacteriaceae</taxon>
        <taxon>Escherichia</taxon>
    </lineage>
</organism>
<dbReference type="EMBL" id="UGDC01000003">
    <property type="protein sequence ID" value="STJ79754.1"/>
    <property type="molecule type" value="Genomic_DNA"/>
</dbReference>
<evidence type="ECO:0000313" key="3">
    <source>
        <dbReference type="Proteomes" id="UP000254785"/>
    </source>
</evidence>
<name>A0A376Y7M3_ECOLX</name>
<sequence>MDESTVRIIRIILTIKISLMMLITVSYLFWKCLFFPGSDLSKKVINRSLNGVSNTQGKPINITVIEPTMMSVNQCAPIITLGNAKNHKNNKGDKACNFAEITPHECRKNKQHHAVIAGKAIS</sequence>
<proteinExistence type="predicted"/>
<gene>
    <name evidence="2" type="ORF">NCTC9117_02343</name>
</gene>
<evidence type="ECO:0000256" key="1">
    <source>
        <dbReference type="SAM" id="Phobius"/>
    </source>
</evidence>
<evidence type="ECO:0000313" key="2">
    <source>
        <dbReference type="EMBL" id="STJ79754.1"/>
    </source>
</evidence>